<keyword evidence="1" id="KW-0812">Transmembrane</keyword>
<dbReference type="Pfam" id="PF07331">
    <property type="entry name" value="TctB"/>
    <property type="match status" value="1"/>
</dbReference>
<gene>
    <name evidence="4" type="ORF">KO353_12335</name>
</gene>
<protein>
    <submittedName>
        <fullName evidence="4">Tripartite tricarboxylate transporter TctB family protein</fullName>
    </submittedName>
</protein>
<dbReference type="InterPro" id="IPR009936">
    <property type="entry name" value="DUF1468"/>
</dbReference>
<keyword evidence="5" id="KW-1185">Reference proteome</keyword>
<feature type="signal peptide" evidence="2">
    <location>
        <begin position="1"/>
        <end position="24"/>
    </location>
</feature>
<proteinExistence type="predicted"/>
<reference evidence="4" key="1">
    <citation type="submission" date="2021-06" db="EMBL/GenBank/DDBJ databases">
        <title>Elioraea tepida, sp. nov., a moderately thermophilic aerobic anoxygenic phototrophic bacterium isolated from an alkaline siliceous hot spring mat community in Yellowstone National Park, WY, USA.</title>
        <authorList>
            <person name="Saini M.K."/>
            <person name="Yoshida S."/>
            <person name="Sebastian A."/>
            <person name="Hirose S."/>
            <person name="Hara E."/>
            <person name="Tamaki H."/>
            <person name="Soulier N.T."/>
            <person name="Albert I."/>
            <person name="Hanada S."/>
            <person name="Bryant D.A."/>
            <person name="Tank M."/>
        </authorList>
    </citation>
    <scope>NUCLEOTIDE SEQUENCE</scope>
    <source>
        <strain evidence="4">MS-P2</strain>
    </source>
</reference>
<dbReference type="EMBL" id="CP076448">
    <property type="protein sequence ID" value="QXM24059.1"/>
    <property type="molecule type" value="Genomic_DNA"/>
</dbReference>
<evidence type="ECO:0000313" key="4">
    <source>
        <dbReference type="EMBL" id="QXM24059.1"/>
    </source>
</evidence>
<feature type="transmembrane region" description="Helical" evidence="1">
    <location>
        <begin position="124"/>
        <end position="145"/>
    </location>
</feature>
<keyword evidence="1" id="KW-0472">Membrane</keyword>
<organism evidence="4 5">
    <name type="scientific">Elioraea tepida</name>
    <dbReference type="NCBI Taxonomy" id="2843330"/>
    <lineage>
        <taxon>Bacteria</taxon>
        <taxon>Pseudomonadati</taxon>
        <taxon>Pseudomonadota</taxon>
        <taxon>Alphaproteobacteria</taxon>
        <taxon>Acetobacterales</taxon>
        <taxon>Elioraeaceae</taxon>
        <taxon>Elioraea</taxon>
    </lineage>
</organism>
<feature type="transmembrane region" description="Helical" evidence="1">
    <location>
        <begin position="38"/>
        <end position="56"/>
    </location>
</feature>
<feature type="transmembrane region" description="Helical" evidence="1">
    <location>
        <begin position="100"/>
        <end position="117"/>
    </location>
</feature>
<feature type="transmembrane region" description="Helical" evidence="1">
    <location>
        <begin position="77"/>
        <end position="94"/>
    </location>
</feature>
<feature type="chain" id="PRO_5037539263" evidence="2">
    <location>
        <begin position="25"/>
        <end position="156"/>
    </location>
</feature>
<keyword evidence="1" id="KW-1133">Transmembrane helix</keyword>
<dbReference type="Proteomes" id="UP000694001">
    <property type="component" value="Chromosome"/>
</dbReference>
<dbReference type="RefSeq" id="WP_218285019.1">
    <property type="nucleotide sequence ID" value="NZ_CP076448.1"/>
</dbReference>
<dbReference type="KEGG" id="elio:KO353_12335"/>
<evidence type="ECO:0000256" key="1">
    <source>
        <dbReference type="SAM" id="Phobius"/>
    </source>
</evidence>
<name>A0A975U0M1_9PROT</name>
<dbReference type="AlphaFoldDB" id="A0A975U0M1"/>
<evidence type="ECO:0000259" key="3">
    <source>
        <dbReference type="Pfam" id="PF07331"/>
    </source>
</evidence>
<sequence>MRVNEAVLGALLLALMAAVFSATAAFPRIPGQPYGPDLFPRLVAAGLGLAGLLMILRGLLARPRPPIVRLAPWARSARSAGAIALALVGIVFYILAADTLGFVVTAFVLLAVLMLYLRTRVLTALLVSAATTLIVEYTFASLMRIPLPRGLLVVFA</sequence>
<keyword evidence="2" id="KW-0732">Signal</keyword>
<evidence type="ECO:0000313" key="5">
    <source>
        <dbReference type="Proteomes" id="UP000694001"/>
    </source>
</evidence>
<accession>A0A975U0M1</accession>
<feature type="domain" description="DUF1468" evidence="3">
    <location>
        <begin position="7"/>
        <end position="148"/>
    </location>
</feature>
<evidence type="ECO:0000256" key="2">
    <source>
        <dbReference type="SAM" id="SignalP"/>
    </source>
</evidence>